<dbReference type="SUPFAM" id="SSF52200">
    <property type="entry name" value="Toll/Interleukin receptor TIR domain"/>
    <property type="match status" value="1"/>
</dbReference>
<comment type="caution">
    <text evidence="3">The sequence shown here is derived from an EMBL/GenBank/DDBJ whole genome shotgun (WGS) entry which is preliminary data.</text>
</comment>
<evidence type="ECO:0000313" key="3">
    <source>
        <dbReference type="EMBL" id="KAJ9158900.1"/>
    </source>
</evidence>
<dbReference type="InterPro" id="IPR000157">
    <property type="entry name" value="TIR_dom"/>
</dbReference>
<gene>
    <name evidence="3" type="ORF">P3X46_024443</name>
</gene>
<protein>
    <recommendedName>
        <fullName evidence="2">TIR domain-containing protein</fullName>
    </recommendedName>
</protein>
<dbReference type="InterPro" id="IPR035897">
    <property type="entry name" value="Toll_tir_struct_dom_sf"/>
</dbReference>
<evidence type="ECO:0000313" key="4">
    <source>
        <dbReference type="Proteomes" id="UP001174677"/>
    </source>
</evidence>
<dbReference type="PANTHER" id="PTHR32009">
    <property type="entry name" value="TMV RESISTANCE PROTEIN N-LIKE"/>
    <property type="match status" value="1"/>
</dbReference>
<evidence type="ECO:0000259" key="2">
    <source>
        <dbReference type="PROSITE" id="PS50104"/>
    </source>
</evidence>
<organism evidence="3 4">
    <name type="scientific">Hevea brasiliensis</name>
    <name type="common">Para rubber tree</name>
    <name type="synonym">Siphonia brasiliensis</name>
    <dbReference type="NCBI Taxonomy" id="3981"/>
    <lineage>
        <taxon>Eukaryota</taxon>
        <taxon>Viridiplantae</taxon>
        <taxon>Streptophyta</taxon>
        <taxon>Embryophyta</taxon>
        <taxon>Tracheophyta</taxon>
        <taxon>Spermatophyta</taxon>
        <taxon>Magnoliopsida</taxon>
        <taxon>eudicotyledons</taxon>
        <taxon>Gunneridae</taxon>
        <taxon>Pentapetalae</taxon>
        <taxon>rosids</taxon>
        <taxon>fabids</taxon>
        <taxon>Malpighiales</taxon>
        <taxon>Euphorbiaceae</taxon>
        <taxon>Crotonoideae</taxon>
        <taxon>Micrandreae</taxon>
        <taxon>Hevea</taxon>
    </lineage>
</organism>
<name>A0ABQ9L484_HEVBR</name>
<dbReference type="SMART" id="SM00255">
    <property type="entry name" value="TIR"/>
    <property type="match status" value="1"/>
</dbReference>
<proteinExistence type="predicted"/>
<dbReference type="PROSITE" id="PS50104">
    <property type="entry name" value="TIR"/>
    <property type="match status" value="1"/>
</dbReference>
<evidence type="ECO:0000256" key="1">
    <source>
        <dbReference type="ARBA" id="ARBA00023027"/>
    </source>
</evidence>
<reference evidence="3" key="1">
    <citation type="journal article" date="2023" name="Plant Biotechnol. J.">
        <title>Chromosome-level wild Hevea brasiliensis genome provides new tools for genomic-assisted breeding and valuable loci to elevate rubber yield.</title>
        <authorList>
            <person name="Cheng H."/>
            <person name="Song X."/>
            <person name="Hu Y."/>
            <person name="Wu T."/>
            <person name="Yang Q."/>
            <person name="An Z."/>
            <person name="Feng S."/>
            <person name="Deng Z."/>
            <person name="Wu W."/>
            <person name="Zeng X."/>
            <person name="Tu M."/>
            <person name="Wang X."/>
            <person name="Huang H."/>
        </authorList>
    </citation>
    <scope>NUCLEOTIDE SEQUENCE</scope>
    <source>
        <strain evidence="3">MT/VB/25A 57/8</strain>
    </source>
</reference>
<sequence>MASTSSTRPSYDVFISYRGKDIRDGFVSHLFNAFQQKKINTFLDENLCKGEEISPALLAAIEESYVSVVIFSDNYADSSWCLNELVKILECRKTLGQIVLPVFYHVDPTDVQELTGNFGKAFTIAKHGEELKGCLDRVEQWRHALMEISIITEWDSRNFKSESKLVVKIVNDVWEKLGCFSSSDSPIDNLVGLESPSHRNLGYGRYWQDNYCQ</sequence>
<dbReference type="Proteomes" id="UP001174677">
    <property type="component" value="Chromosome 14"/>
</dbReference>
<dbReference type="Pfam" id="PF01582">
    <property type="entry name" value="TIR"/>
    <property type="match status" value="1"/>
</dbReference>
<keyword evidence="4" id="KW-1185">Reference proteome</keyword>
<keyword evidence="1" id="KW-0520">NAD</keyword>
<dbReference type="Gene3D" id="3.40.50.10140">
    <property type="entry name" value="Toll/interleukin-1 receptor homology (TIR) domain"/>
    <property type="match status" value="1"/>
</dbReference>
<accession>A0ABQ9L484</accession>
<feature type="domain" description="TIR" evidence="2">
    <location>
        <begin position="9"/>
        <end position="177"/>
    </location>
</feature>
<dbReference type="PANTHER" id="PTHR32009:SF154">
    <property type="entry name" value="TIR DOMAIN-CONTAINING PROTEIN"/>
    <property type="match status" value="1"/>
</dbReference>
<dbReference type="EMBL" id="JARPOI010000014">
    <property type="protein sequence ID" value="KAJ9158900.1"/>
    <property type="molecule type" value="Genomic_DNA"/>
</dbReference>